<dbReference type="AlphaFoldDB" id="A0A1U6JNM7"/>
<dbReference type="InterPro" id="IPR008915">
    <property type="entry name" value="Peptidase_M50"/>
</dbReference>
<evidence type="ECO:0000256" key="11">
    <source>
        <dbReference type="ARBA" id="ARBA00023136"/>
    </source>
</evidence>
<dbReference type="Pfam" id="PF02163">
    <property type="entry name" value="Peptidase_M50"/>
    <property type="match status" value="2"/>
</dbReference>
<dbReference type="OrthoDB" id="166377at2"/>
<evidence type="ECO:0000313" key="15">
    <source>
        <dbReference type="Proteomes" id="UP000190476"/>
    </source>
</evidence>
<feature type="transmembrane region" description="Helical" evidence="12">
    <location>
        <begin position="148"/>
        <end position="168"/>
    </location>
</feature>
<comment type="similarity">
    <text evidence="3">Belongs to the peptidase M50B family.</text>
</comment>
<feature type="domain" description="Peptidase M50" evidence="13">
    <location>
        <begin position="26"/>
        <end position="97"/>
    </location>
</feature>
<keyword evidence="6" id="KW-0479">Metal-binding</keyword>
<reference evidence="15" key="1">
    <citation type="submission" date="2017-03" db="EMBL/GenBank/DDBJ databases">
        <authorList>
            <person name="Falquet L."/>
            <person name="Falquet L."/>
        </authorList>
    </citation>
    <scope>NUCLEOTIDE SEQUENCE [LARGE SCALE GENOMIC DNA]</scope>
</reference>
<keyword evidence="4" id="KW-0645">Protease</keyword>
<keyword evidence="11 12" id="KW-0472">Membrane</keyword>
<keyword evidence="5 12" id="KW-0812">Transmembrane</keyword>
<dbReference type="EMBL" id="LT799839">
    <property type="protein sequence ID" value="SLK21889.1"/>
    <property type="molecule type" value="Genomic_DNA"/>
</dbReference>
<organism evidence="14 15">
    <name type="scientific">Clostridium chauvoei JF4335</name>
    <dbReference type="NCBI Taxonomy" id="1351755"/>
    <lineage>
        <taxon>Bacteria</taxon>
        <taxon>Bacillati</taxon>
        <taxon>Bacillota</taxon>
        <taxon>Clostridia</taxon>
        <taxon>Eubacteriales</taxon>
        <taxon>Clostridiaceae</taxon>
        <taxon>Clostridium</taxon>
    </lineage>
</organism>
<keyword evidence="8" id="KW-0862">Zinc</keyword>
<comment type="subcellular location">
    <subcellularLocation>
        <location evidence="2">Membrane</location>
        <topology evidence="2">Multi-pass membrane protein</topology>
    </subcellularLocation>
</comment>
<feature type="transmembrane region" description="Helical" evidence="12">
    <location>
        <begin position="12"/>
        <end position="34"/>
    </location>
</feature>
<feature type="domain" description="Peptidase M50" evidence="13">
    <location>
        <begin position="111"/>
        <end position="159"/>
    </location>
</feature>
<dbReference type="STRING" id="1351755.CCH01_22290"/>
<dbReference type="GO" id="GO:0006508">
    <property type="term" value="P:proteolysis"/>
    <property type="evidence" value="ECO:0007669"/>
    <property type="project" value="UniProtKB-KW"/>
</dbReference>
<evidence type="ECO:0000256" key="4">
    <source>
        <dbReference type="ARBA" id="ARBA00022670"/>
    </source>
</evidence>
<gene>
    <name evidence="14" type="ORF">CCH01_22290</name>
</gene>
<evidence type="ECO:0000256" key="8">
    <source>
        <dbReference type="ARBA" id="ARBA00022833"/>
    </source>
</evidence>
<dbReference type="PANTHER" id="PTHR39188">
    <property type="entry name" value="MEMBRANE-ASSOCIATED ZINC METALLOPROTEASE M50B"/>
    <property type="match status" value="1"/>
</dbReference>
<accession>A0A1U6JNM7</accession>
<dbReference type="PANTHER" id="PTHR39188:SF3">
    <property type="entry name" value="STAGE IV SPORULATION PROTEIN FB"/>
    <property type="match status" value="1"/>
</dbReference>
<protein>
    <submittedName>
        <fullName evidence="14">Putative Sterol-regulatory element binding protein</fullName>
    </submittedName>
</protein>
<evidence type="ECO:0000256" key="12">
    <source>
        <dbReference type="SAM" id="Phobius"/>
    </source>
</evidence>
<sequence>MKKEARIFLAEIVLIILICSSSEVILSAFLWVILHEVSHIVLACMLGCKFYNIELHVFGAKAELGDLEILTDVKRIFIYLAGPLFNFIVFIIFFIISFRYDSKWITTSLNLNLGLAIFNLLPAYPLDGARIYEILISKKILYKKSQKIIRLSSYCIAMSFICISLLLFILIHKLNISMVIAAFIIIYVTRAEQKSTMYITMGNMVKKRKKLIKNNYIENKSLSVYYKSYLVNVLGLVDRNKFNTFYVLDDDMELLYILQENELISALKFYGNITLEEYREIREQDK</sequence>
<name>A0A1U6JNM7_9CLOT</name>
<keyword evidence="9 12" id="KW-1133">Transmembrane helix</keyword>
<evidence type="ECO:0000313" key="14">
    <source>
        <dbReference type="EMBL" id="SLK21889.1"/>
    </source>
</evidence>
<dbReference type="GO" id="GO:0046872">
    <property type="term" value="F:metal ion binding"/>
    <property type="evidence" value="ECO:0007669"/>
    <property type="project" value="UniProtKB-KW"/>
</dbReference>
<evidence type="ECO:0000256" key="9">
    <source>
        <dbReference type="ARBA" id="ARBA00022989"/>
    </source>
</evidence>
<evidence type="ECO:0000259" key="13">
    <source>
        <dbReference type="Pfam" id="PF02163"/>
    </source>
</evidence>
<evidence type="ECO:0000256" key="3">
    <source>
        <dbReference type="ARBA" id="ARBA00007931"/>
    </source>
</evidence>
<dbReference type="GeneID" id="66302540"/>
<evidence type="ECO:0000256" key="1">
    <source>
        <dbReference type="ARBA" id="ARBA00001947"/>
    </source>
</evidence>
<dbReference type="GO" id="GO:0008237">
    <property type="term" value="F:metallopeptidase activity"/>
    <property type="evidence" value="ECO:0007669"/>
    <property type="project" value="UniProtKB-KW"/>
</dbReference>
<evidence type="ECO:0000256" key="6">
    <source>
        <dbReference type="ARBA" id="ARBA00022723"/>
    </source>
</evidence>
<dbReference type="GO" id="GO:0016020">
    <property type="term" value="C:membrane"/>
    <property type="evidence" value="ECO:0007669"/>
    <property type="project" value="UniProtKB-SubCell"/>
</dbReference>
<evidence type="ECO:0000256" key="2">
    <source>
        <dbReference type="ARBA" id="ARBA00004141"/>
    </source>
</evidence>
<keyword evidence="7" id="KW-0378">Hydrolase</keyword>
<dbReference type="RefSeq" id="WP_079481611.1">
    <property type="nucleotide sequence ID" value="NZ_CBML010000006.1"/>
</dbReference>
<comment type="cofactor">
    <cofactor evidence="1">
        <name>Zn(2+)</name>
        <dbReference type="ChEBI" id="CHEBI:29105"/>
    </cofactor>
</comment>
<evidence type="ECO:0000256" key="7">
    <source>
        <dbReference type="ARBA" id="ARBA00022801"/>
    </source>
</evidence>
<evidence type="ECO:0000256" key="5">
    <source>
        <dbReference type="ARBA" id="ARBA00022692"/>
    </source>
</evidence>
<proteinExistence type="inferred from homology"/>
<dbReference type="Proteomes" id="UP000190476">
    <property type="component" value="Chromosome I"/>
</dbReference>
<feature type="transmembrane region" description="Helical" evidence="12">
    <location>
        <begin position="76"/>
        <end position="98"/>
    </location>
</feature>
<evidence type="ECO:0000256" key="10">
    <source>
        <dbReference type="ARBA" id="ARBA00023049"/>
    </source>
</evidence>
<keyword evidence="10" id="KW-0482">Metalloprotease</keyword>
<keyword evidence="15" id="KW-1185">Reference proteome</keyword>
<feature type="transmembrane region" description="Helical" evidence="12">
    <location>
        <begin position="174"/>
        <end position="191"/>
    </location>
</feature>